<name>A0AAU7VQD0_9FIRM</name>
<gene>
    <name evidence="8" type="ORF">PRVXT_000858</name>
</gene>
<reference evidence="8" key="1">
    <citation type="journal article" date="2013" name="Extremophiles">
        <title>Proteinivorax tanatarense gen. nov., sp. nov., an anaerobic, haloalkaliphilic, proteolytic bacterium isolated from a decaying algal bloom, and proposal of Proteinivoraceae fam. nov.</title>
        <authorList>
            <person name="Kevbrin V."/>
            <person name="Boltyanskaya Y."/>
            <person name="Zhilina T."/>
            <person name="Kolganova T."/>
            <person name="Lavrentjeva E."/>
            <person name="Kuznetsov B."/>
        </authorList>
    </citation>
    <scope>NUCLEOTIDE SEQUENCE</scope>
    <source>
        <strain evidence="8">Z-910T</strain>
    </source>
</reference>
<reference evidence="8" key="2">
    <citation type="submission" date="2024-06" db="EMBL/GenBank/DDBJ databases">
        <authorList>
            <person name="Petrova K.O."/>
            <person name="Toshchakov S.V."/>
            <person name="Boltjanskaja Y.V."/>
            <person name="Kevbrin V."/>
        </authorList>
    </citation>
    <scope>NUCLEOTIDE SEQUENCE</scope>
    <source>
        <strain evidence="8">Z-910T</strain>
    </source>
</reference>
<evidence type="ECO:0000259" key="7">
    <source>
        <dbReference type="PROSITE" id="PS51880"/>
    </source>
</evidence>
<dbReference type="FunFam" id="3.10.20.30:FF:000002">
    <property type="entry name" value="GTP pyrophosphokinase (RelA/SpoT)"/>
    <property type="match status" value="1"/>
</dbReference>
<comment type="catalytic activity">
    <reaction evidence="3">
        <text>GTP + ATP = guanosine 3'-diphosphate 5'-triphosphate + AMP</text>
        <dbReference type="Rhea" id="RHEA:22088"/>
        <dbReference type="ChEBI" id="CHEBI:30616"/>
        <dbReference type="ChEBI" id="CHEBI:37565"/>
        <dbReference type="ChEBI" id="CHEBI:142410"/>
        <dbReference type="ChEBI" id="CHEBI:456215"/>
        <dbReference type="EC" id="2.7.6.5"/>
    </reaction>
</comment>
<dbReference type="Pfam" id="PF02824">
    <property type="entry name" value="TGS"/>
    <property type="match status" value="1"/>
</dbReference>
<dbReference type="AlphaFoldDB" id="A0AAU7VQD0"/>
<dbReference type="Gene3D" id="3.30.460.10">
    <property type="entry name" value="Beta Polymerase, domain 2"/>
    <property type="match status" value="1"/>
</dbReference>
<dbReference type="InterPro" id="IPR007685">
    <property type="entry name" value="RelA_SpoT"/>
</dbReference>
<dbReference type="EMBL" id="CP158367">
    <property type="protein sequence ID" value="XBX76370.1"/>
    <property type="molecule type" value="Genomic_DNA"/>
</dbReference>
<dbReference type="Pfam" id="PF19296">
    <property type="entry name" value="RelA_AH_RIS"/>
    <property type="match status" value="1"/>
</dbReference>
<dbReference type="CDD" id="cd01668">
    <property type="entry name" value="TGS_RSH"/>
    <property type="match status" value="1"/>
</dbReference>
<dbReference type="NCBIfam" id="TIGR00691">
    <property type="entry name" value="spoT_relA"/>
    <property type="match status" value="1"/>
</dbReference>
<dbReference type="Gene3D" id="3.30.70.260">
    <property type="match status" value="1"/>
</dbReference>
<comment type="similarity">
    <text evidence="4">Belongs to the relA/spoT family.</text>
</comment>
<dbReference type="InterPro" id="IPR004095">
    <property type="entry name" value="TGS"/>
</dbReference>
<dbReference type="InterPro" id="IPR012676">
    <property type="entry name" value="TGS-like"/>
</dbReference>
<protein>
    <recommendedName>
        <fullName evidence="2">GTP diphosphokinase</fullName>
        <ecNumber evidence="2">2.7.6.5</ecNumber>
    </recommendedName>
</protein>
<feature type="domain" description="TGS" evidence="7">
    <location>
        <begin position="382"/>
        <end position="443"/>
    </location>
</feature>
<dbReference type="GO" id="GO:0015969">
    <property type="term" value="P:guanosine tetraphosphate metabolic process"/>
    <property type="evidence" value="ECO:0007669"/>
    <property type="project" value="InterPro"/>
</dbReference>
<dbReference type="FunFam" id="3.30.460.10:FF:000001">
    <property type="entry name" value="GTP pyrophosphokinase RelA"/>
    <property type="match status" value="1"/>
</dbReference>
<evidence type="ECO:0000313" key="8">
    <source>
        <dbReference type="EMBL" id="XBX76370.1"/>
    </source>
</evidence>
<dbReference type="Pfam" id="PF13291">
    <property type="entry name" value="ACT_4"/>
    <property type="match status" value="1"/>
</dbReference>
<dbReference type="PANTHER" id="PTHR21262">
    <property type="entry name" value="GUANOSINE-3',5'-BIS DIPHOSPHATE 3'-PYROPHOSPHOHYDROLASE"/>
    <property type="match status" value="1"/>
</dbReference>
<proteinExistence type="inferred from homology"/>
<accession>A0AAU7VQD0</accession>
<dbReference type="CDD" id="cd05399">
    <property type="entry name" value="NT_Rel-Spo_like"/>
    <property type="match status" value="1"/>
</dbReference>
<dbReference type="InterPro" id="IPR002912">
    <property type="entry name" value="ACT_dom"/>
</dbReference>
<dbReference type="FunFam" id="1.10.3210.10:FF:000001">
    <property type="entry name" value="GTP pyrophosphokinase RelA"/>
    <property type="match status" value="1"/>
</dbReference>
<evidence type="ECO:0000259" key="5">
    <source>
        <dbReference type="PROSITE" id="PS51671"/>
    </source>
</evidence>
<evidence type="ECO:0000256" key="1">
    <source>
        <dbReference type="ARBA" id="ARBA00004976"/>
    </source>
</evidence>
<dbReference type="Gene3D" id="1.10.3210.10">
    <property type="entry name" value="Hypothetical protein af1432"/>
    <property type="match status" value="1"/>
</dbReference>
<dbReference type="InterPro" id="IPR045600">
    <property type="entry name" value="RelA/SpoT_AH_RIS"/>
</dbReference>
<dbReference type="PROSITE" id="PS51671">
    <property type="entry name" value="ACT"/>
    <property type="match status" value="1"/>
</dbReference>
<dbReference type="SMART" id="SM00954">
    <property type="entry name" value="RelA_SpoT"/>
    <property type="match status" value="1"/>
</dbReference>
<organism evidence="8">
    <name type="scientific">Proteinivorax tanatarense</name>
    <dbReference type="NCBI Taxonomy" id="1260629"/>
    <lineage>
        <taxon>Bacteria</taxon>
        <taxon>Bacillati</taxon>
        <taxon>Bacillota</taxon>
        <taxon>Clostridia</taxon>
        <taxon>Eubacteriales</taxon>
        <taxon>Proteinivoracaceae</taxon>
        <taxon>Proteinivorax</taxon>
    </lineage>
</organism>
<dbReference type="Gene3D" id="3.10.20.30">
    <property type="match status" value="1"/>
</dbReference>
<dbReference type="PANTHER" id="PTHR21262:SF31">
    <property type="entry name" value="GTP PYROPHOSPHOKINASE"/>
    <property type="match status" value="1"/>
</dbReference>
<dbReference type="SUPFAM" id="SSF81271">
    <property type="entry name" value="TGS-like"/>
    <property type="match status" value="1"/>
</dbReference>
<dbReference type="InterPro" id="IPR043519">
    <property type="entry name" value="NT_sf"/>
</dbReference>
<dbReference type="EC" id="2.7.6.5" evidence="2"/>
<dbReference type="SUPFAM" id="SSF55021">
    <property type="entry name" value="ACT-like"/>
    <property type="match status" value="1"/>
</dbReference>
<dbReference type="Pfam" id="PF13328">
    <property type="entry name" value="HD_4"/>
    <property type="match status" value="1"/>
</dbReference>
<dbReference type="InterPro" id="IPR004811">
    <property type="entry name" value="RelA/Spo_fam"/>
</dbReference>
<comment type="function">
    <text evidence="4">In eubacteria ppGpp (guanosine 3'-diphosphate 5'-diphosphate) is a mediator of the stringent response that coordinates a variety of cellular activities in response to changes in nutritional abundance.</text>
</comment>
<evidence type="ECO:0000256" key="4">
    <source>
        <dbReference type="RuleBase" id="RU003847"/>
    </source>
</evidence>
<dbReference type="InterPro" id="IPR003607">
    <property type="entry name" value="HD/PDEase_dom"/>
</dbReference>
<comment type="pathway">
    <text evidence="1">Purine metabolism; ppGpp biosynthesis; ppGpp from GTP: step 1/2.</text>
</comment>
<dbReference type="PROSITE" id="PS51880">
    <property type="entry name" value="TGS"/>
    <property type="match status" value="1"/>
</dbReference>
<dbReference type="InterPro" id="IPR045865">
    <property type="entry name" value="ACT-like_dom_sf"/>
</dbReference>
<dbReference type="Pfam" id="PF04607">
    <property type="entry name" value="RelA_SpoT"/>
    <property type="match status" value="1"/>
</dbReference>
<evidence type="ECO:0000256" key="3">
    <source>
        <dbReference type="ARBA" id="ARBA00048244"/>
    </source>
</evidence>
<dbReference type="InterPro" id="IPR033655">
    <property type="entry name" value="TGS_RelA/SpoT"/>
</dbReference>
<dbReference type="CDD" id="cd04876">
    <property type="entry name" value="ACT_RelA-SpoT"/>
    <property type="match status" value="1"/>
</dbReference>
<dbReference type="GO" id="GO:0008728">
    <property type="term" value="F:GTP diphosphokinase activity"/>
    <property type="evidence" value="ECO:0007669"/>
    <property type="project" value="UniProtKB-EC"/>
</dbReference>
<dbReference type="SUPFAM" id="SSF109604">
    <property type="entry name" value="HD-domain/PDEase-like"/>
    <property type="match status" value="1"/>
</dbReference>
<sequence>MTKIKERVKEYDKRSDLHILDKAFALAQKAHSGQKRESGDSFIVHPLGVADILTSLEMDVDTIAAAFLHDVVEDTEVTIEEIREQFGANIAQLVDGVTKLKKINFKSKEEQQAESFRKMFMAMATDIRVIIIKLADRLHNMRTLSHCPIEKQKRMSKETMDIYAPLANRLGIFKVKWELEDLAFRHTLPEDYYKLVEKISQKREEREDFIKKIIEQLNDEAEKAGIDADIGGRPKHLHSIYQKMVKKGKEFNEIYDLTAVRIIVNSVKECYGILGIIHSLYKPIPGRFKDYIAMPKPNMYQSLHTTVLCPKGNPLEIQIRTWDMHRTAEYGIAAHWRYKEGTKINKQFEEKLSWFRQFVEWQNDLNDAKEYMESLKIDLFDDEVFVFTPKGDVIDLPKGAVPVDFAYRIHTDIGHRFKGAKVNGGLVSADHKLQNGDIIEIITKKEKGPSRDWLTYVKTSHAKTKIRQWFRKEKQGETIERGKELLTKEIEKIGFTTSQLLKDNYLKKIIERYNYSSENDLFAAIGNNSFSANSIAKKLEGEYKNEFDDKELKIDDLNMHKEKKAPQQGVSIKGVDNLLIRFSKCCKPVPGDDIIGYVTKGRGVSIHRSDCVNVDKNKISDSRLLEVSWNEQTSKRNYPVSFSVYAWDRPGLLKEVMHVVTESKADILTINGKGNSDGNALVSLTIEVEDKDHFQKIRERIKSIQSVYSIKRQGSRGDY</sequence>
<dbReference type="GO" id="GO:0005886">
    <property type="term" value="C:plasma membrane"/>
    <property type="evidence" value="ECO:0007669"/>
    <property type="project" value="TreeGrafter"/>
</dbReference>
<dbReference type="InterPro" id="IPR006674">
    <property type="entry name" value="HD_domain"/>
</dbReference>
<dbReference type="CDD" id="cd00077">
    <property type="entry name" value="HDc"/>
    <property type="match status" value="1"/>
</dbReference>
<dbReference type="PROSITE" id="PS51831">
    <property type="entry name" value="HD"/>
    <property type="match status" value="1"/>
</dbReference>
<feature type="domain" description="HD" evidence="6">
    <location>
        <begin position="42"/>
        <end position="141"/>
    </location>
</feature>
<dbReference type="SUPFAM" id="SSF81301">
    <property type="entry name" value="Nucleotidyltransferase"/>
    <property type="match status" value="1"/>
</dbReference>
<evidence type="ECO:0000259" key="6">
    <source>
        <dbReference type="PROSITE" id="PS51831"/>
    </source>
</evidence>
<evidence type="ECO:0000256" key="2">
    <source>
        <dbReference type="ARBA" id="ARBA00013251"/>
    </source>
</evidence>
<feature type="domain" description="ACT" evidence="5">
    <location>
        <begin position="641"/>
        <end position="715"/>
    </location>
</feature>
<dbReference type="InterPro" id="IPR012675">
    <property type="entry name" value="Beta-grasp_dom_sf"/>
</dbReference>
<dbReference type="SMART" id="SM00471">
    <property type="entry name" value="HDc"/>
    <property type="match status" value="1"/>
</dbReference>
<keyword evidence="8" id="KW-0808">Transferase</keyword>